<evidence type="ECO:0000259" key="1">
    <source>
        <dbReference type="Pfam" id="PF06568"/>
    </source>
</evidence>
<sequence>MTAYTTNSDEMIQPTISGFLGSSPETAKRPEDRSIFARVSSFLYRYWSVYQTRAQLDRLSDRALSDIGIDRDGIPSVVRRQHGGTLVRHSDLNKLLNMTDEDLADIGVCRGDLEDFQAGRIKYVRRRLAA</sequence>
<dbReference type="RefSeq" id="WP_201080577.1">
    <property type="nucleotide sequence ID" value="NZ_CP067420.1"/>
</dbReference>
<dbReference type="EMBL" id="CP067420">
    <property type="protein sequence ID" value="QQP92043.1"/>
    <property type="molecule type" value="Genomic_DNA"/>
</dbReference>
<feature type="domain" description="YjiS-like" evidence="1">
    <location>
        <begin position="88"/>
        <end position="114"/>
    </location>
</feature>
<keyword evidence="3" id="KW-1185">Reference proteome</keyword>
<gene>
    <name evidence="2" type="ORF">IGS68_12920</name>
</gene>
<organism evidence="2 3">
    <name type="scientific">Skermanella cutis</name>
    <dbReference type="NCBI Taxonomy" id="2775420"/>
    <lineage>
        <taxon>Bacteria</taxon>
        <taxon>Pseudomonadati</taxon>
        <taxon>Pseudomonadota</taxon>
        <taxon>Alphaproteobacteria</taxon>
        <taxon>Rhodospirillales</taxon>
        <taxon>Azospirillaceae</taxon>
        <taxon>Skermanella</taxon>
    </lineage>
</organism>
<name>A0ABX7BFI0_9PROT</name>
<proteinExistence type="predicted"/>
<protein>
    <submittedName>
        <fullName evidence="2">DUF1127 domain-containing protein</fullName>
    </submittedName>
</protein>
<evidence type="ECO:0000313" key="3">
    <source>
        <dbReference type="Proteomes" id="UP000595197"/>
    </source>
</evidence>
<accession>A0ABX7BFI0</accession>
<dbReference type="Proteomes" id="UP000595197">
    <property type="component" value="Chromosome"/>
</dbReference>
<reference evidence="2" key="1">
    <citation type="submission" date="2021-02" db="EMBL/GenBank/DDBJ databases">
        <title>Skermanella TT6 skin isolate.</title>
        <authorList>
            <person name="Lee K."/>
            <person name="Ganzorig M."/>
        </authorList>
    </citation>
    <scope>NUCLEOTIDE SEQUENCE</scope>
    <source>
        <strain evidence="2">TT6</strain>
    </source>
</reference>
<evidence type="ECO:0000313" key="2">
    <source>
        <dbReference type="EMBL" id="QQP92043.1"/>
    </source>
</evidence>
<dbReference type="InterPro" id="IPR009506">
    <property type="entry name" value="YjiS-like"/>
</dbReference>
<dbReference type="Pfam" id="PF06568">
    <property type="entry name" value="YjiS-like"/>
    <property type="match status" value="2"/>
</dbReference>
<feature type="domain" description="YjiS-like" evidence="1">
    <location>
        <begin position="50"/>
        <end position="72"/>
    </location>
</feature>